<reference evidence="1 2" key="1">
    <citation type="journal article" date="2016" name="Nat. Commun.">
        <title>Thousands of microbial genomes shed light on interconnected biogeochemical processes in an aquifer system.</title>
        <authorList>
            <person name="Anantharaman K."/>
            <person name="Brown C.T."/>
            <person name="Hug L.A."/>
            <person name="Sharon I."/>
            <person name="Castelle C.J."/>
            <person name="Probst A.J."/>
            <person name="Thomas B.C."/>
            <person name="Singh A."/>
            <person name="Wilkins M.J."/>
            <person name="Karaoz U."/>
            <person name="Brodie E.L."/>
            <person name="Williams K.H."/>
            <person name="Hubbard S.S."/>
            <person name="Banfield J.F."/>
        </authorList>
    </citation>
    <scope>NUCLEOTIDE SEQUENCE [LARGE SCALE GENOMIC DNA]</scope>
</reference>
<name>A0A1F5E9F4_9BACT</name>
<accession>A0A1F5E9F4</accession>
<sequence>MVFAGESNRSKPGIETIFVFSNELRKTFDALTDRVSPEVVLTWLQKQTEFVLSEFGVGESLSIQPPTWQLVRLAEENLQVKSAQAAEYGDQLPSFLLAEGFPEPVREGLFKVYHGLAQANVGDGFVRYSPTEFYKHLDSKFDVLEFYRVVEKRDDGSRLIESRYVLLDIFDSCKRAYIVNYHGQAGMPIDADPSLLIASPQAFTYGQFALRAADPITAHARLLANRFQKQFGHSLLAGEDDQSLYKMIENLTARHISGLRNLLMSGDGFNFIKKLEGMILESQFEWAKIKGIDPRRHLDMILSGMIAVGGVEGSLTFNNLQDTLTNLFKSFLDEFRTKNHCQIHGDYEGESCPGCSRII</sequence>
<protein>
    <submittedName>
        <fullName evidence="1">Uncharacterized protein</fullName>
    </submittedName>
</protein>
<evidence type="ECO:0000313" key="1">
    <source>
        <dbReference type="EMBL" id="OGD63981.1"/>
    </source>
</evidence>
<dbReference type="Proteomes" id="UP000177006">
    <property type="component" value="Unassembled WGS sequence"/>
</dbReference>
<comment type="caution">
    <text evidence="1">The sequence shown here is derived from an EMBL/GenBank/DDBJ whole genome shotgun (WGS) entry which is preliminary data.</text>
</comment>
<dbReference type="AlphaFoldDB" id="A0A1F5E9F4"/>
<organism evidence="1 2">
    <name type="scientific">Candidatus Beckwithbacteria bacterium RBG_13_42_9</name>
    <dbReference type="NCBI Taxonomy" id="1797457"/>
    <lineage>
        <taxon>Bacteria</taxon>
        <taxon>Candidatus Beckwithiibacteriota</taxon>
    </lineage>
</organism>
<dbReference type="EMBL" id="MEZK01000002">
    <property type="protein sequence ID" value="OGD63981.1"/>
    <property type="molecule type" value="Genomic_DNA"/>
</dbReference>
<proteinExistence type="predicted"/>
<gene>
    <name evidence="1" type="ORF">A2160_03335</name>
</gene>
<evidence type="ECO:0000313" key="2">
    <source>
        <dbReference type="Proteomes" id="UP000177006"/>
    </source>
</evidence>